<dbReference type="STRING" id="4540.A0A3L6PVF7"/>
<dbReference type="CDD" id="cd11537">
    <property type="entry name" value="NTP-PPase_RS21-C6_like"/>
    <property type="match status" value="1"/>
</dbReference>
<reference evidence="2" key="1">
    <citation type="journal article" date="2019" name="Nat. Commun.">
        <title>The genome of broomcorn millet.</title>
        <authorList>
            <person name="Zou C."/>
            <person name="Miki D."/>
            <person name="Li D."/>
            <person name="Tang Q."/>
            <person name="Xiao L."/>
            <person name="Rajput S."/>
            <person name="Deng P."/>
            <person name="Jia W."/>
            <person name="Huang R."/>
            <person name="Zhang M."/>
            <person name="Sun Y."/>
            <person name="Hu J."/>
            <person name="Fu X."/>
            <person name="Schnable P.S."/>
            <person name="Li F."/>
            <person name="Zhang H."/>
            <person name="Feng B."/>
            <person name="Zhu X."/>
            <person name="Liu R."/>
            <person name="Schnable J.C."/>
            <person name="Zhu J.-K."/>
            <person name="Zhang H."/>
        </authorList>
    </citation>
    <scope>NUCLEOTIDE SEQUENCE [LARGE SCALE GENOMIC DNA]</scope>
</reference>
<evidence type="ECO:0000313" key="1">
    <source>
        <dbReference type="EMBL" id="RLM65597.1"/>
    </source>
</evidence>
<evidence type="ECO:0000313" key="2">
    <source>
        <dbReference type="Proteomes" id="UP000275267"/>
    </source>
</evidence>
<dbReference type="Gene3D" id="1.10.287.1080">
    <property type="entry name" value="MazG-like"/>
    <property type="match status" value="1"/>
</dbReference>
<organism evidence="1 2">
    <name type="scientific">Panicum miliaceum</name>
    <name type="common">Proso millet</name>
    <name type="synonym">Broomcorn millet</name>
    <dbReference type="NCBI Taxonomy" id="4540"/>
    <lineage>
        <taxon>Eukaryota</taxon>
        <taxon>Viridiplantae</taxon>
        <taxon>Streptophyta</taxon>
        <taxon>Embryophyta</taxon>
        <taxon>Tracheophyta</taxon>
        <taxon>Spermatophyta</taxon>
        <taxon>Magnoliopsida</taxon>
        <taxon>Liliopsida</taxon>
        <taxon>Poales</taxon>
        <taxon>Poaceae</taxon>
        <taxon>PACMAD clade</taxon>
        <taxon>Panicoideae</taxon>
        <taxon>Panicodae</taxon>
        <taxon>Paniceae</taxon>
        <taxon>Panicinae</taxon>
        <taxon>Panicum</taxon>
        <taxon>Panicum sect. Panicum</taxon>
    </lineage>
</organism>
<dbReference type="AlphaFoldDB" id="A0A3L6PVF7"/>
<dbReference type="GO" id="GO:0047429">
    <property type="term" value="F:nucleoside triphosphate diphosphatase activity"/>
    <property type="evidence" value="ECO:0007669"/>
    <property type="project" value="InterPro"/>
</dbReference>
<dbReference type="PANTHER" id="PTHR14552:SF26">
    <property type="entry name" value="DCTP PYROPHOSPHATASE 1"/>
    <property type="match status" value="1"/>
</dbReference>
<dbReference type="PANTHER" id="PTHR14552">
    <property type="match status" value="1"/>
</dbReference>
<dbReference type="GO" id="GO:0009143">
    <property type="term" value="P:nucleoside triphosphate catabolic process"/>
    <property type="evidence" value="ECO:0007669"/>
    <property type="project" value="InterPro"/>
</dbReference>
<keyword evidence="2" id="KW-1185">Reference proteome</keyword>
<comment type="caution">
    <text evidence="1">The sequence shown here is derived from an EMBL/GenBank/DDBJ whole genome shotgun (WGS) entry which is preliminary data.</text>
</comment>
<gene>
    <name evidence="1" type="ORF">C2845_PM16G10860</name>
</gene>
<name>A0A3L6PVF7_PANMI</name>
<dbReference type="Pfam" id="PF12643">
    <property type="entry name" value="MazG-like"/>
    <property type="match status" value="1"/>
</dbReference>
<accession>A0A3L6PVF7</accession>
<dbReference type="InterPro" id="IPR025984">
    <property type="entry name" value="DCTPP"/>
</dbReference>
<sequence length="243" mass="26150">MLLFPVIMATWDSPRHDAYSLALTAADGFVQPAGAGAPSLSTELNFTLYAANDRLTAGSCFSHGRVAASYGGVAVGEGRVPGWCAGPRSTAEVGAAARGVDVRLPDGLRRRLEAELRWGAAEFDVEARLLRDRDEETHSPVLLWCKAAGPQLPPQPLRCRAFTDFGIAEVGELSELFMWKGEVRKGLADWDEAEKEHLGEELADVLLYLVRLSDICGVDLGDAATRKIVKNAAKYPAPSKEGA</sequence>
<dbReference type="EMBL" id="PQIB02000015">
    <property type="protein sequence ID" value="RLM65597.1"/>
    <property type="molecule type" value="Genomic_DNA"/>
</dbReference>
<dbReference type="SUPFAM" id="SSF101386">
    <property type="entry name" value="all-alpha NTP pyrophosphatases"/>
    <property type="match status" value="1"/>
</dbReference>
<protein>
    <submittedName>
        <fullName evidence="1">dCTP pyrophosphatase 1-like</fullName>
    </submittedName>
</protein>
<dbReference type="Proteomes" id="UP000275267">
    <property type="component" value="Unassembled WGS sequence"/>
</dbReference>
<dbReference type="OrthoDB" id="673780at2759"/>
<proteinExistence type="predicted"/>